<evidence type="ECO:0000313" key="2">
    <source>
        <dbReference type="Proteomes" id="UP001234297"/>
    </source>
</evidence>
<dbReference type="EMBL" id="CM056810">
    <property type="protein sequence ID" value="KAJ8643074.1"/>
    <property type="molecule type" value="Genomic_DNA"/>
</dbReference>
<comment type="caution">
    <text evidence="1">The sequence shown here is derived from an EMBL/GenBank/DDBJ whole genome shotgun (WGS) entry which is preliminary data.</text>
</comment>
<accession>A0ACC2MBG7</accession>
<name>A0ACC2MBG7_PERAE</name>
<proteinExistence type="predicted"/>
<reference evidence="1 2" key="1">
    <citation type="journal article" date="2022" name="Hortic Res">
        <title>A haplotype resolved chromosomal level avocado genome allows analysis of novel avocado genes.</title>
        <authorList>
            <person name="Nath O."/>
            <person name="Fletcher S.J."/>
            <person name="Hayward A."/>
            <person name="Shaw L.M."/>
            <person name="Masouleh A.K."/>
            <person name="Furtado A."/>
            <person name="Henry R.J."/>
            <person name="Mitter N."/>
        </authorList>
    </citation>
    <scope>NUCLEOTIDE SEQUENCE [LARGE SCALE GENOMIC DNA]</scope>
    <source>
        <strain evidence="2">cv. Hass</strain>
    </source>
</reference>
<protein>
    <submittedName>
        <fullName evidence="1">Uncharacterized protein</fullName>
    </submittedName>
</protein>
<keyword evidence="2" id="KW-1185">Reference proteome</keyword>
<gene>
    <name evidence="1" type="ORF">MRB53_004822</name>
</gene>
<organism evidence="1 2">
    <name type="scientific">Persea americana</name>
    <name type="common">Avocado</name>
    <dbReference type="NCBI Taxonomy" id="3435"/>
    <lineage>
        <taxon>Eukaryota</taxon>
        <taxon>Viridiplantae</taxon>
        <taxon>Streptophyta</taxon>
        <taxon>Embryophyta</taxon>
        <taxon>Tracheophyta</taxon>
        <taxon>Spermatophyta</taxon>
        <taxon>Magnoliopsida</taxon>
        <taxon>Magnoliidae</taxon>
        <taxon>Laurales</taxon>
        <taxon>Lauraceae</taxon>
        <taxon>Persea</taxon>
    </lineage>
</organism>
<sequence>MRRSTSDHHENDDETAKGPKKQRRSMKIRNREKRKNEANKREVGGGKGKPQFIEGIKESYGCDGSTSWRSTEDNETRADDRY</sequence>
<evidence type="ECO:0000313" key="1">
    <source>
        <dbReference type="EMBL" id="KAJ8643074.1"/>
    </source>
</evidence>
<dbReference type="Proteomes" id="UP001234297">
    <property type="component" value="Chromosome 2"/>
</dbReference>